<dbReference type="Proteomes" id="UP000219612">
    <property type="component" value="Unassembled WGS sequence"/>
</dbReference>
<protein>
    <submittedName>
        <fullName evidence="2">Phosphotransferase enzyme family protein</fullName>
    </submittedName>
</protein>
<evidence type="ECO:0000313" key="2">
    <source>
        <dbReference type="EMBL" id="SNY44461.1"/>
    </source>
</evidence>
<gene>
    <name evidence="2" type="ORF">SAMN05421748_10775</name>
</gene>
<evidence type="ECO:0000313" key="3">
    <source>
        <dbReference type="Proteomes" id="UP000219612"/>
    </source>
</evidence>
<evidence type="ECO:0000256" key="1">
    <source>
        <dbReference type="SAM" id="MobiDB-lite"/>
    </source>
</evidence>
<keyword evidence="3" id="KW-1185">Reference proteome</keyword>
<dbReference type="AlphaFoldDB" id="A0A285IBY9"/>
<feature type="compositionally biased region" description="Polar residues" evidence="1">
    <location>
        <begin position="1"/>
        <end position="11"/>
    </location>
</feature>
<proteinExistence type="predicted"/>
<name>A0A285IBY9_9ACTN</name>
<feature type="region of interest" description="Disordered" evidence="1">
    <location>
        <begin position="1"/>
        <end position="23"/>
    </location>
</feature>
<sequence>MSLRQKVTSISGAPAVSSRDVHGGMTPGPAAILGLTDGRQIFVKAVPSSAPGSYRAYEREAVALGALPAAAPAPVLIGTAEIDGWLALIMSAVPGEPAGPPWDDEGARLVARACAAIGSLPAPGEVPRIGELLTDLDGWDRIEDHDEWEREHAPMLARLARRWPEWTAGPSLVHQDVRADNALIGEEATLVDWSFGCAGASWLDGARLAADVVAAGHRDGPEAALRLAERILAGLPDGASRFVVALAGMWRHRSTLPPLAGLPTLRGWQAARARALRPLLERLTA</sequence>
<dbReference type="EMBL" id="OBDY01000007">
    <property type="protein sequence ID" value="SNY44461.1"/>
    <property type="molecule type" value="Genomic_DNA"/>
</dbReference>
<dbReference type="InterPro" id="IPR011009">
    <property type="entry name" value="Kinase-like_dom_sf"/>
</dbReference>
<dbReference type="RefSeq" id="WP_143234707.1">
    <property type="nucleotide sequence ID" value="NZ_OBDY01000007.1"/>
</dbReference>
<dbReference type="OrthoDB" id="2570531at2"/>
<accession>A0A285IBY9</accession>
<dbReference type="GO" id="GO:0016740">
    <property type="term" value="F:transferase activity"/>
    <property type="evidence" value="ECO:0007669"/>
    <property type="project" value="UniProtKB-KW"/>
</dbReference>
<dbReference type="Gene3D" id="3.90.1200.10">
    <property type="match status" value="1"/>
</dbReference>
<keyword evidence="2" id="KW-0808">Transferase</keyword>
<dbReference type="SUPFAM" id="SSF56112">
    <property type="entry name" value="Protein kinase-like (PK-like)"/>
    <property type="match status" value="1"/>
</dbReference>
<organism evidence="2 3">
    <name type="scientific">Paractinoplanes atraurantiacus</name>
    <dbReference type="NCBI Taxonomy" id="1036182"/>
    <lineage>
        <taxon>Bacteria</taxon>
        <taxon>Bacillati</taxon>
        <taxon>Actinomycetota</taxon>
        <taxon>Actinomycetes</taxon>
        <taxon>Micromonosporales</taxon>
        <taxon>Micromonosporaceae</taxon>
        <taxon>Paractinoplanes</taxon>
    </lineage>
</organism>
<dbReference type="Gene3D" id="3.30.200.20">
    <property type="entry name" value="Phosphorylase Kinase, domain 1"/>
    <property type="match status" value="1"/>
</dbReference>
<reference evidence="2 3" key="1">
    <citation type="submission" date="2017-09" db="EMBL/GenBank/DDBJ databases">
        <authorList>
            <person name="Ehlers B."/>
            <person name="Leendertz F.H."/>
        </authorList>
    </citation>
    <scope>NUCLEOTIDE SEQUENCE [LARGE SCALE GENOMIC DNA]</scope>
    <source>
        <strain evidence="2 3">CGMCC 4.6857</strain>
    </source>
</reference>